<comment type="caution">
    <text evidence="3">The sequence shown here is derived from an EMBL/GenBank/DDBJ whole genome shotgun (WGS) entry which is preliminary data.</text>
</comment>
<feature type="region of interest" description="Disordered" evidence="1">
    <location>
        <begin position="1"/>
        <end position="53"/>
    </location>
</feature>
<organism evidence="3">
    <name type="scientific">Talaromyces marneffei PM1</name>
    <dbReference type="NCBI Taxonomy" id="1077442"/>
    <lineage>
        <taxon>Eukaryota</taxon>
        <taxon>Fungi</taxon>
        <taxon>Dikarya</taxon>
        <taxon>Ascomycota</taxon>
        <taxon>Pezizomycotina</taxon>
        <taxon>Eurotiomycetes</taxon>
        <taxon>Eurotiomycetidae</taxon>
        <taxon>Eurotiales</taxon>
        <taxon>Trichocomaceae</taxon>
        <taxon>Talaromyces</taxon>
        <taxon>Talaromyces sect. Talaromyces</taxon>
    </lineage>
</organism>
<dbReference type="InterPro" id="IPR036465">
    <property type="entry name" value="vWFA_dom_sf"/>
</dbReference>
<dbReference type="InterPro" id="IPR002035">
    <property type="entry name" value="VWF_A"/>
</dbReference>
<evidence type="ECO:0000259" key="2">
    <source>
        <dbReference type="PROSITE" id="PS50234"/>
    </source>
</evidence>
<dbReference type="SUPFAM" id="SSF53300">
    <property type="entry name" value="vWA-like"/>
    <property type="match status" value="1"/>
</dbReference>
<evidence type="ECO:0000313" key="3">
    <source>
        <dbReference type="EMBL" id="KFX41407.1"/>
    </source>
</evidence>
<dbReference type="PANTHER" id="PTHR34706">
    <property type="entry name" value="SLR1338 PROTEIN"/>
    <property type="match status" value="1"/>
</dbReference>
<accession>A0A093UMA2</accession>
<name>A0A093UMA2_TALMA</name>
<gene>
    <name evidence="3" type="ORF">GQ26_0600140</name>
</gene>
<sequence>MPFLSKKLPTPLSRILSRRCPSPRSQSAANIDSRNRPGKAIPGVSCADDADPPPYTAAAATDSQAPYLHPVEASLDTVSPLSFPPAAENRRYGTDDKYAFLTKFDTIFLVDDSSSMAGQLWREAGEAIAAITPICTKYDPDGIDIFFLNHRSTFNQSGGGYHSVKSPSSVQGIFRSVKPMDATPVGQRLREILFPYLHRIEKMAANTDEYGNLLNSALAVRPINVIVITDGAFSDDAESVILNAARTLDRCQAIPWQIGIQFLQIGEDRAAGEHLKQLDDELGKAAKHDHVRDIVDTVPWKEGTGRTLSADGILKVVLGAVNKRLDRQVAHS</sequence>
<dbReference type="EMBL" id="JPOX01000060">
    <property type="protein sequence ID" value="KFX41407.1"/>
    <property type="molecule type" value="Genomic_DNA"/>
</dbReference>
<reference evidence="3" key="1">
    <citation type="journal article" date="2014" name="PLoS Genet.">
        <title>Signature Gene Expression Reveals Novel Clues to the Molecular Mechanisms of Dimorphic Transition in Penicillium marneffei.</title>
        <authorList>
            <person name="Yang E."/>
            <person name="Wang G."/>
            <person name="Cai J."/>
            <person name="Woo P.C."/>
            <person name="Lau S.K."/>
            <person name="Yuen K.-Y."/>
            <person name="Chow W.-N."/>
            <person name="Lin X."/>
        </authorList>
    </citation>
    <scope>NUCLEOTIDE SEQUENCE [LARGE SCALE GENOMIC DNA]</scope>
    <source>
        <strain evidence="3">PM1</strain>
    </source>
</reference>
<proteinExistence type="predicted"/>
<dbReference type="AlphaFoldDB" id="A0A093UMA2"/>
<feature type="domain" description="VWFA" evidence="2">
    <location>
        <begin position="105"/>
        <end position="317"/>
    </location>
</feature>
<dbReference type="HOGENOM" id="CLU_040578_0_1_1"/>
<dbReference type="PROSITE" id="PS50234">
    <property type="entry name" value="VWFA"/>
    <property type="match status" value="1"/>
</dbReference>
<evidence type="ECO:0000256" key="1">
    <source>
        <dbReference type="SAM" id="MobiDB-lite"/>
    </source>
</evidence>
<protein>
    <recommendedName>
        <fullName evidence="2">VWFA domain-containing protein</fullName>
    </recommendedName>
</protein>
<feature type="compositionally biased region" description="Polar residues" evidence="1">
    <location>
        <begin position="23"/>
        <end position="32"/>
    </location>
</feature>
<dbReference type="PANTHER" id="PTHR34706:SF1">
    <property type="entry name" value="VWFA DOMAIN-CONTAINING PROTEIN"/>
    <property type="match status" value="1"/>
</dbReference>